<name>X1RI64_9ZZZZ</name>
<organism evidence="1">
    <name type="scientific">marine sediment metagenome</name>
    <dbReference type="NCBI Taxonomy" id="412755"/>
    <lineage>
        <taxon>unclassified sequences</taxon>
        <taxon>metagenomes</taxon>
        <taxon>ecological metagenomes</taxon>
    </lineage>
</organism>
<sequence>MNGNWCPGNIIIEQYDTTANPAKVMTRDIWDFTSVSNGGPEPTAFDIEYEYDALIEDYRFGSKPLQFRYSSPQEPSVRDIDVDELLQNRLEIAYSPDSQGQNCATASLKYVCE</sequence>
<dbReference type="EMBL" id="BARV01041916">
    <property type="protein sequence ID" value="GAI55264.1"/>
    <property type="molecule type" value="Genomic_DNA"/>
</dbReference>
<gene>
    <name evidence="1" type="ORF">S06H3_63258</name>
</gene>
<accession>X1RI64</accession>
<comment type="caution">
    <text evidence="1">The sequence shown here is derived from an EMBL/GenBank/DDBJ whole genome shotgun (WGS) entry which is preliminary data.</text>
</comment>
<protein>
    <submittedName>
        <fullName evidence="1">Uncharacterized protein</fullName>
    </submittedName>
</protein>
<evidence type="ECO:0000313" key="1">
    <source>
        <dbReference type="EMBL" id="GAI55264.1"/>
    </source>
</evidence>
<feature type="non-terminal residue" evidence="1">
    <location>
        <position position="113"/>
    </location>
</feature>
<dbReference type="AlphaFoldDB" id="X1RI64"/>
<reference evidence="1" key="1">
    <citation type="journal article" date="2014" name="Front. Microbiol.">
        <title>High frequency of phylogenetically diverse reductive dehalogenase-homologous genes in deep subseafloor sedimentary metagenomes.</title>
        <authorList>
            <person name="Kawai M."/>
            <person name="Futagami T."/>
            <person name="Toyoda A."/>
            <person name="Takaki Y."/>
            <person name="Nishi S."/>
            <person name="Hori S."/>
            <person name="Arai W."/>
            <person name="Tsubouchi T."/>
            <person name="Morono Y."/>
            <person name="Uchiyama I."/>
            <person name="Ito T."/>
            <person name="Fujiyama A."/>
            <person name="Inagaki F."/>
            <person name="Takami H."/>
        </authorList>
    </citation>
    <scope>NUCLEOTIDE SEQUENCE</scope>
    <source>
        <strain evidence="1">Expedition CK06-06</strain>
    </source>
</reference>
<proteinExistence type="predicted"/>